<accession>A0AAP5QG50</accession>
<dbReference type="AlphaFoldDB" id="A0AAP5QG50"/>
<evidence type="ECO:0000313" key="3">
    <source>
        <dbReference type="EMBL" id="MDT8841597.1"/>
    </source>
</evidence>
<feature type="region of interest" description="Disordered" evidence="2">
    <location>
        <begin position="472"/>
        <end position="507"/>
    </location>
</feature>
<keyword evidence="1" id="KW-0560">Oxidoreductase</keyword>
<gene>
    <name evidence="3" type="ORF">ParKJ_29665</name>
</gene>
<dbReference type="GO" id="GO:0004497">
    <property type="term" value="F:monooxygenase activity"/>
    <property type="evidence" value="ECO:0007669"/>
    <property type="project" value="TreeGrafter"/>
</dbReference>
<dbReference type="SUPFAM" id="SSF51905">
    <property type="entry name" value="FAD/NAD(P)-binding domain"/>
    <property type="match status" value="1"/>
</dbReference>
<feature type="compositionally biased region" description="Low complexity" evidence="2">
    <location>
        <begin position="490"/>
        <end position="507"/>
    </location>
</feature>
<evidence type="ECO:0000256" key="1">
    <source>
        <dbReference type="ARBA" id="ARBA00023002"/>
    </source>
</evidence>
<dbReference type="InterPro" id="IPR050982">
    <property type="entry name" value="Auxin_biosynth/cation_transpt"/>
</dbReference>
<sequence>MNRLADLEARLREDLRWLELPAPSWVPPRFAAAERVLDVAVIGGGMAGLAAAAELRWLGIDNLRIFDRAPAGHEGPWVSFARMETLRSPKQLTGPALRMPALTFRAWYEAQFGKPAWEALYKIPRTQWMDYLRWYREVLDLPVQNDTALTSLRPRDDGLLELDLHDLGKAGARRTLLARHVVLATGRDGLGGPFVPVIANTVARRYWAHSAEAIDFAALAGKRVAVVGAGASAFDNAATALEAGAAGVDLFIRRDDIPRVNKLTGIGSPGIVHGFADLDDASKWRFLHYAQTEQTPPPRDSVLRVSRHANARFHVGSPVAALDELDGALAVTTPKGHYVVDFLIFATGFHSDIATRAEFAPFAGFVRRWKDRYRADPSLPSHELAESPDLGDAFAFQEREPGTCAALTQIHCFNHAASLSHGKLSGDIPAISEGAQRLARGIASRLFDADRERHYEALVAFDKAELQGDEWTDADASSGTARAHLQAEHAANNPADNPAENTAENTD</sequence>
<organism evidence="3 4">
    <name type="scientific">Paraburkholderia fungorum</name>
    <dbReference type="NCBI Taxonomy" id="134537"/>
    <lineage>
        <taxon>Bacteria</taxon>
        <taxon>Pseudomonadati</taxon>
        <taxon>Pseudomonadota</taxon>
        <taxon>Betaproteobacteria</taxon>
        <taxon>Burkholderiales</taxon>
        <taxon>Burkholderiaceae</taxon>
        <taxon>Paraburkholderia</taxon>
    </lineage>
</organism>
<comment type="caution">
    <text evidence="3">The sequence shown here is derived from an EMBL/GenBank/DDBJ whole genome shotgun (WGS) entry which is preliminary data.</text>
</comment>
<evidence type="ECO:0000313" key="4">
    <source>
        <dbReference type="Proteomes" id="UP001246473"/>
    </source>
</evidence>
<dbReference type="PANTHER" id="PTHR43539:SF91">
    <property type="entry name" value="FAD-DEPENDENT URATE HYDROXYLASE"/>
    <property type="match status" value="1"/>
</dbReference>
<dbReference type="GO" id="GO:0050660">
    <property type="term" value="F:flavin adenine dinucleotide binding"/>
    <property type="evidence" value="ECO:0007669"/>
    <property type="project" value="TreeGrafter"/>
</dbReference>
<reference evidence="3" key="1">
    <citation type="submission" date="2022-08" db="EMBL/GenBank/DDBJ databases">
        <authorList>
            <person name="Kim S.-J."/>
        </authorList>
    </citation>
    <scope>NUCLEOTIDE SEQUENCE</scope>
    <source>
        <strain evidence="3">KJ</strain>
    </source>
</reference>
<evidence type="ECO:0000256" key="2">
    <source>
        <dbReference type="SAM" id="MobiDB-lite"/>
    </source>
</evidence>
<dbReference type="Gene3D" id="3.50.50.60">
    <property type="entry name" value="FAD/NAD(P)-binding domain"/>
    <property type="match status" value="1"/>
</dbReference>
<name>A0AAP5QG50_9BURK</name>
<protein>
    <submittedName>
        <fullName evidence="3">NAD(P)/FAD-dependent oxidoreductase</fullName>
    </submittedName>
</protein>
<dbReference type="PRINTS" id="PR00368">
    <property type="entry name" value="FADPNR"/>
</dbReference>
<dbReference type="PANTHER" id="PTHR43539">
    <property type="entry name" value="FLAVIN-BINDING MONOOXYGENASE-LIKE PROTEIN (AFU_ORTHOLOGUE AFUA_4G09220)"/>
    <property type="match status" value="1"/>
</dbReference>
<dbReference type="InterPro" id="IPR036188">
    <property type="entry name" value="FAD/NAD-bd_sf"/>
</dbReference>
<dbReference type="EMBL" id="JANSLM010000013">
    <property type="protein sequence ID" value="MDT8841597.1"/>
    <property type="molecule type" value="Genomic_DNA"/>
</dbReference>
<dbReference type="Proteomes" id="UP001246473">
    <property type="component" value="Unassembled WGS sequence"/>
</dbReference>
<dbReference type="RefSeq" id="WP_106353284.1">
    <property type="nucleotide sequence ID" value="NZ_CP099625.1"/>
</dbReference>
<dbReference type="PRINTS" id="PR00411">
    <property type="entry name" value="PNDRDTASEI"/>
</dbReference>
<proteinExistence type="predicted"/>
<dbReference type="Pfam" id="PF13738">
    <property type="entry name" value="Pyr_redox_3"/>
    <property type="match status" value="1"/>
</dbReference>